<accession>A0ABW3S9I2</accession>
<comment type="caution">
    <text evidence="1">The sequence shown here is derived from an EMBL/GenBank/DDBJ whole genome shotgun (WGS) entry which is preliminary data.</text>
</comment>
<dbReference type="RefSeq" id="WP_240269176.1">
    <property type="nucleotide sequence ID" value="NZ_JAKSXN010000021.1"/>
</dbReference>
<evidence type="ECO:0000313" key="2">
    <source>
        <dbReference type="Proteomes" id="UP001597211"/>
    </source>
</evidence>
<dbReference type="Gene3D" id="3.40.50.720">
    <property type="entry name" value="NAD(P)-binding Rossmann-like Domain"/>
    <property type="match status" value="1"/>
</dbReference>
<dbReference type="Proteomes" id="UP001597211">
    <property type="component" value="Unassembled WGS sequence"/>
</dbReference>
<dbReference type="InterPro" id="IPR011009">
    <property type="entry name" value="Kinase-like_dom_sf"/>
</dbReference>
<dbReference type="SUPFAM" id="SSF56112">
    <property type="entry name" value="Protein kinase-like (PK-like)"/>
    <property type="match status" value="1"/>
</dbReference>
<reference evidence="2" key="1">
    <citation type="journal article" date="2019" name="Int. J. Syst. Evol. Microbiol.">
        <title>The Global Catalogue of Microorganisms (GCM) 10K type strain sequencing project: providing services to taxonomists for standard genome sequencing and annotation.</title>
        <authorList>
            <consortium name="The Broad Institute Genomics Platform"/>
            <consortium name="The Broad Institute Genome Sequencing Center for Infectious Disease"/>
            <person name="Wu L."/>
            <person name="Ma J."/>
        </authorList>
    </citation>
    <scope>NUCLEOTIDE SEQUENCE [LARGE SCALE GENOMIC DNA]</scope>
    <source>
        <strain evidence="2">CCUG 48216</strain>
    </source>
</reference>
<organism evidence="1 2">
    <name type="scientific">Paenibacillus timonensis</name>
    <dbReference type="NCBI Taxonomy" id="225915"/>
    <lineage>
        <taxon>Bacteria</taxon>
        <taxon>Bacillati</taxon>
        <taxon>Bacillota</taxon>
        <taxon>Bacilli</taxon>
        <taxon>Bacillales</taxon>
        <taxon>Paenibacillaceae</taxon>
        <taxon>Paenibacillus</taxon>
    </lineage>
</organism>
<protein>
    <recommendedName>
        <fullName evidence="3">Protein kinase domain-containing protein</fullName>
    </recommendedName>
</protein>
<sequence length="507" mass="58761">MKKIILYGAGTSTKELISTYKFLSIDFIVDRNQELWGASLNGIPIISPDIISTINIEDFIIIVTAGDYLGPKKFLEEKGLKENINFLPYNHLYNEVYITSEGELKIFDSRRFIPEKFVPNFFDILLERNIRYIILKSKEIFEEMSGDSVHLLVHDDDLYTFNELLDSYETNGARMCFVYSVTGKKGSSYKGSSFFPTVIAEDLLENRLLIGDKYSVNDTYKIFLSLSYHVVYHLTELSNLPIDRSNLIFGIYATDLDYRKVLKRLAKELKLTIKVNLYSLYTYLKAMGWEPSTESFISNSNILKYFSKQEDHSDFRGLIIGGHGNRAKVELFEVNDSFVVRKTFKQGYESYLSREITAYQNFSKEYNIIPPLIESGSNYLTIPWYSNVIRHTDEVNHFIKQKPEIIIQIICFFYNKGYALIDFNPNNLLWTSDGNNILIDFEFLYKYDEKPATIFESYDVVGVPEDFNGDLPKNGRKINFKSVWEPIIGKSFIELYSSIKPDTKVSD</sequence>
<gene>
    <name evidence="1" type="ORF">ACFQ2Z_08990</name>
</gene>
<proteinExistence type="predicted"/>
<evidence type="ECO:0000313" key="1">
    <source>
        <dbReference type="EMBL" id="MFD1181491.1"/>
    </source>
</evidence>
<evidence type="ECO:0008006" key="3">
    <source>
        <dbReference type="Google" id="ProtNLM"/>
    </source>
</evidence>
<name>A0ABW3S9I2_9BACL</name>
<keyword evidence="2" id="KW-1185">Reference proteome</keyword>
<dbReference type="EMBL" id="JBHTKZ010000013">
    <property type="protein sequence ID" value="MFD1181491.1"/>
    <property type="molecule type" value="Genomic_DNA"/>
</dbReference>